<feature type="domain" description="GIY-YIG" evidence="10">
    <location>
        <begin position="28"/>
        <end position="110"/>
    </location>
</feature>
<reference evidence="14" key="4">
    <citation type="submission" date="2025-04" db="UniProtKB">
        <authorList>
            <consortium name="RefSeq"/>
        </authorList>
    </citation>
    <scope>IDENTIFICATION</scope>
    <source>
        <tissue evidence="14">Leaf</tissue>
    </source>
</reference>
<keyword evidence="3 8" id="KW-0227">DNA damage</keyword>
<dbReference type="HAMAP" id="MF_03100">
    <property type="entry name" value="Endonuc_su_Slx1"/>
    <property type="match status" value="1"/>
</dbReference>
<gene>
    <name evidence="14" type="primary">LOC116211332</name>
    <name evidence="11" type="ORF">CDL15_Pgr025251</name>
</gene>
<dbReference type="GeneID" id="116211332"/>
<evidence type="ECO:0000256" key="7">
    <source>
        <dbReference type="ARBA" id="ARBA00023242"/>
    </source>
</evidence>
<dbReference type="SUPFAM" id="SSF82771">
    <property type="entry name" value="GIY-YIG endonuclease"/>
    <property type="match status" value="1"/>
</dbReference>
<protein>
    <recommendedName>
        <fullName evidence="8">Structure-specific endonuclease subunit SLX1 homolog</fullName>
        <ecNumber evidence="8">3.1.-.-</ecNumber>
    </recommendedName>
</protein>
<dbReference type="InterPro" id="IPR000305">
    <property type="entry name" value="GIY-YIG_endonuc"/>
</dbReference>
<evidence type="ECO:0000313" key="11">
    <source>
        <dbReference type="EMBL" id="OWM69064.1"/>
    </source>
</evidence>
<dbReference type="SMART" id="SM00465">
    <property type="entry name" value="GIYc"/>
    <property type="match status" value="1"/>
</dbReference>
<comment type="caution">
    <text evidence="8">Lacks conserved residue(s) required for the propagation of feature annotation.</text>
</comment>
<comment type="cofactor">
    <cofactor evidence="8">
        <name>a divalent metal cation</name>
        <dbReference type="ChEBI" id="CHEBI:60240"/>
    </cofactor>
</comment>
<comment type="similarity">
    <text evidence="8">Belongs to the SLX1 family.</text>
</comment>
<keyword evidence="2 8" id="KW-0255">Endonuclease</keyword>
<evidence type="ECO:0000256" key="1">
    <source>
        <dbReference type="ARBA" id="ARBA00022722"/>
    </source>
</evidence>
<reference evidence="11" key="2">
    <citation type="submission" date="2017-06" db="EMBL/GenBank/DDBJ databases">
        <title>The pomegranate genome and the genomics of punicalagin biosynthesis.</title>
        <authorList>
            <person name="Xu C."/>
        </authorList>
    </citation>
    <scope>NUCLEOTIDE SEQUENCE [LARGE SCALE GENOMIC DNA]</scope>
    <source>
        <tissue evidence="11">Fresh leaf</tissue>
    </source>
</reference>
<dbReference type="Pfam" id="PF01541">
    <property type="entry name" value="GIY-YIG"/>
    <property type="match status" value="1"/>
</dbReference>
<sequence length="358" mass="39829">MRTRREEGEEEEEEEGGMAEETESGSRRFYGCYLLVSLSPRHKGQTYIGFTVNPRRRIRQHNGELRSGAWRTKNKRPWEMVVCIYGFPTNVSALQFEWAWQHPRESVAVREAAANFKSLSGITNKIKLAYAMLTLPPWQSLNVTVNYFSTKYSKHSAGCASLPKKMKVCICPMDELPCYVDRSLIQNDNEWEDFGEASSESGSLNELVADGAVHTSPADELVEPSEANGRQQLTEAPLVGAQSGSQSCSANSPMRASSPIMPNLSCLEDTQNGRSMFASIQEFGVKLDQPPGNQANMLDKVQGPTSSNPVASKEVEIIELITPPPDPRSRRLQGKRRRVSTVCPEIIDLTNSPVFVQL</sequence>
<evidence type="ECO:0000259" key="10">
    <source>
        <dbReference type="PROSITE" id="PS50164"/>
    </source>
</evidence>
<dbReference type="GO" id="GO:0000724">
    <property type="term" value="P:double-strand break repair via homologous recombination"/>
    <property type="evidence" value="ECO:0007669"/>
    <property type="project" value="TreeGrafter"/>
</dbReference>
<evidence type="ECO:0000256" key="6">
    <source>
        <dbReference type="ARBA" id="ARBA00023204"/>
    </source>
</evidence>
<dbReference type="OrthoDB" id="24645at2759"/>
<evidence type="ECO:0000256" key="4">
    <source>
        <dbReference type="ARBA" id="ARBA00022801"/>
    </source>
</evidence>
<comment type="subcellular location">
    <subcellularLocation>
        <location evidence="8">Nucleus</location>
    </subcellularLocation>
</comment>
<evidence type="ECO:0000256" key="5">
    <source>
        <dbReference type="ARBA" id="ARBA00023172"/>
    </source>
</evidence>
<dbReference type="RefSeq" id="XP_031401524.1">
    <property type="nucleotide sequence ID" value="XM_031545664.1"/>
</dbReference>
<dbReference type="PANTHER" id="PTHR20208:SF10">
    <property type="entry name" value="STRUCTURE-SPECIFIC ENDONUCLEASE SUBUNIT SLX1"/>
    <property type="match status" value="1"/>
</dbReference>
<keyword evidence="5 8" id="KW-0233">DNA recombination</keyword>
<reference evidence="12" key="1">
    <citation type="journal article" date="2017" name="Plant J.">
        <title>The pomegranate (Punica granatum L.) genome and the genomics of punicalagin biosynthesis.</title>
        <authorList>
            <person name="Qin G."/>
            <person name="Xu C."/>
            <person name="Ming R."/>
            <person name="Tang H."/>
            <person name="Guyot R."/>
            <person name="Kramer E.M."/>
            <person name="Hu Y."/>
            <person name="Yi X."/>
            <person name="Qi Y."/>
            <person name="Xu X."/>
            <person name="Gao Z."/>
            <person name="Pan H."/>
            <person name="Jian J."/>
            <person name="Tian Y."/>
            <person name="Yue Z."/>
            <person name="Xu Y."/>
        </authorList>
    </citation>
    <scope>NUCLEOTIDE SEQUENCE [LARGE SCALE GENOMIC DNA]</scope>
    <source>
        <strain evidence="12">cv. Dabenzi</strain>
    </source>
</reference>
<dbReference type="InterPro" id="IPR027520">
    <property type="entry name" value="Slx1"/>
</dbReference>
<dbReference type="Proteomes" id="UP000515151">
    <property type="component" value="Chromosome 6"/>
</dbReference>
<evidence type="ECO:0000313" key="13">
    <source>
        <dbReference type="Proteomes" id="UP000515151"/>
    </source>
</evidence>
<evidence type="ECO:0000256" key="2">
    <source>
        <dbReference type="ARBA" id="ARBA00022759"/>
    </source>
</evidence>
<feature type="compositionally biased region" description="Acidic residues" evidence="9">
    <location>
        <begin position="8"/>
        <end position="23"/>
    </location>
</feature>
<keyword evidence="4 8" id="KW-0378">Hydrolase</keyword>
<dbReference type="EC" id="3.1.-.-" evidence="8"/>
<feature type="region of interest" description="Disordered" evidence="9">
    <location>
        <begin position="1"/>
        <end position="23"/>
    </location>
</feature>
<evidence type="ECO:0000313" key="14">
    <source>
        <dbReference type="RefSeq" id="XP_031401524.1"/>
    </source>
</evidence>
<name>A0A218W864_PUNGR</name>
<accession>A0A218W864</accession>
<organism evidence="11 12">
    <name type="scientific">Punica granatum</name>
    <name type="common">Pomegranate</name>
    <dbReference type="NCBI Taxonomy" id="22663"/>
    <lineage>
        <taxon>Eukaryota</taxon>
        <taxon>Viridiplantae</taxon>
        <taxon>Streptophyta</taxon>
        <taxon>Embryophyta</taxon>
        <taxon>Tracheophyta</taxon>
        <taxon>Spermatophyta</taxon>
        <taxon>Magnoliopsida</taxon>
        <taxon>eudicotyledons</taxon>
        <taxon>Gunneridae</taxon>
        <taxon>Pentapetalae</taxon>
        <taxon>rosids</taxon>
        <taxon>malvids</taxon>
        <taxon>Myrtales</taxon>
        <taxon>Lythraceae</taxon>
        <taxon>Punica</taxon>
    </lineage>
</organism>
<evidence type="ECO:0000313" key="12">
    <source>
        <dbReference type="Proteomes" id="UP000197138"/>
    </source>
</evidence>
<dbReference type="FunFam" id="3.40.1440.10:FF:000005">
    <property type="entry name" value="Structure-specific endonuclease subunit SLX1 homolog"/>
    <property type="match status" value="1"/>
</dbReference>
<dbReference type="GO" id="GO:0017108">
    <property type="term" value="F:5'-flap endonuclease activity"/>
    <property type="evidence" value="ECO:0007669"/>
    <property type="project" value="InterPro"/>
</dbReference>
<evidence type="ECO:0000256" key="9">
    <source>
        <dbReference type="SAM" id="MobiDB-lite"/>
    </source>
</evidence>
<keyword evidence="1 8" id="KW-0540">Nuclease</keyword>
<keyword evidence="7 8" id="KW-0539">Nucleus</keyword>
<dbReference type="Gene3D" id="3.40.1440.10">
    <property type="entry name" value="GIY-YIG endonuclease"/>
    <property type="match status" value="1"/>
</dbReference>
<evidence type="ECO:0000256" key="3">
    <source>
        <dbReference type="ARBA" id="ARBA00022763"/>
    </source>
</evidence>
<dbReference type="GO" id="GO:0008821">
    <property type="term" value="F:crossover junction DNA endonuclease activity"/>
    <property type="evidence" value="ECO:0007669"/>
    <property type="project" value="TreeGrafter"/>
</dbReference>
<dbReference type="PROSITE" id="PS50164">
    <property type="entry name" value="GIY_YIG"/>
    <property type="match status" value="1"/>
</dbReference>
<evidence type="ECO:0000256" key="8">
    <source>
        <dbReference type="HAMAP-Rule" id="MF_03100"/>
    </source>
</evidence>
<dbReference type="EMBL" id="MTKT01004939">
    <property type="protein sequence ID" value="OWM69064.1"/>
    <property type="molecule type" value="Genomic_DNA"/>
</dbReference>
<dbReference type="Proteomes" id="UP000197138">
    <property type="component" value="Unassembled WGS sequence"/>
</dbReference>
<comment type="subunit">
    <text evidence="8">Forms a heterodimer with a member of the SLX4 family.</text>
</comment>
<reference evidence="13" key="3">
    <citation type="journal article" date="2020" name="Plant Biotechnol. J.">
        <title>The pomegranate (Punica granatum L.) draft genome dissects genetic divergence between soft- and hard-seeded cultivars.</title>
        <authorList>
            <person name="Luo X."/>
            <person name="Li H."/>
            <person name="Wu Z."/>
            <person name="Yao W."/>
            <person name="Zhao P."/>
            <person name="Cao D."/>
            <person name="Yu H."/>
            <person name="Li K."/>
            <person name="Poudel K."/>
            <person name="Zhao D."/>
            <person name="Zhang F."/>
            <person name="Xia X."/>
            <person name="Chen L."/>
            <person name="Wang Q."/>
            <person name="Jing D."/>
            <person name="Cao S."/>
        </authorList>
    </citation>
    <scope>NUCLEOTIDE SEQUENCE [LARGE SCALE GENOMIC DNA]</scope>
</reference>
<dbReference type="InterPro" id="IPR050381">
    <property type="entry name" value="SLX1_endonuclease"/>
</dbReference>
<proteinExistence type="inferred from homology"/>
<dbReference type="AlphaFoldDB" id="A0A218W864"/>
<dbReference type="CDD" id="cd10455">
    <property type="entry name" value="GIY-YIG_SLX1"/>
    <property type="match status" value="1"/>
</dbReference>
<dbReference type="GO" id="GO:0033557">
    <property type="term" value="C:Slx1-Slx4 complex"/>
    <property type="evidence" value="ECO:0007669"/>
    <property type="project" value="UniProtKB-UniRule"/>
</dbReference>
<comment type="function">
    <text evidence="8">Catalytic subunit of a heterodimeric structure-specific endonuclease that resolves DNA secondary structures generated during DNA repair and recombination. Has endonuclease activity towards branched DNA substrates, introducing single-strand cuts in duplex DNA close to junctions with ss-DNA.</text>
</comment>
<keyword evidence="6 8" id="KW-0234">DNA repair</keyword>
<keyword evidence="13" id="KW-1185">Reference proteome</keyword>
<dbReference type="InterPro" id="IPR035901">
    <property type="entry name" value="GIY-YIG_endonuc_sf"/>
</dbReference>
<dbReference type="PANTHER" id="PTHR20208">
    <property type="entry name" value="STRUCTURE-SPECIFIC ENDONUCLEASE SUBUNIT SLX1"/>
    <property type="match status" value="1"/>
</dbReference>